<feature type="transmembrane region" description="Helical" evidence="6">
    <location>
        <begin position="20"/>
        <end position="38"/>
    </location>
</feature>
<organism evidence="7 8">
    <name type="scientific">Clostridium saudiense</name>
    <dbReference type="NCBI Taxonomy" id="1414720"/>
    <lineage>
        <taxon>Bacteria</taxon>
        <taxon>Bacillati</taxon>
        <taxon>Bacillota</taxon>
        <taxon>Clostridia</taxon>
        <taxon>Eubacteriales</taxon>
        <taxon>Clostridiaceae</taxon>
        <taxon>Clostridium</taxon>
    </lineage>
</organism>
<gene>
    <name evidence="7" type="ORF">H6A19_15180</name>
</gene>
<feature type="transmembrane region" description="Helical" evidence="6">
    <location>
        <begin position="260"/>
        <end position="278"/>
    </location>
</feature>
<dbReference type="PANTHER" id="PTHR30238:SF0">
    <property type="entry name" value="THYLAKOID MEMBRANE PROTEIN TERC, CHLOROPLASTIC"/>
    <property type="match status" value="1"/>
</dbReference>
<comment type="similarity">
    <text evidence="2">Belongs to the TerC family.</text>
</comment>
<dbReference type="PANTHER" id="PTHR30238">
    <property type="entry name" value="MEMBRANE BOUND PREDICTED REDOX MODULATOR"/>
    <property type="match status" value="1"/>
</dbReference>
<feature type="transmembrane region" description="Helical" evidence="6">
    <location>
        <begin position="50"/>
        <end position="69"/>
    </location>
</feature>
<evidence type="ECO:0000256" key="4">
    <source>
        <dbReference type="ARBA" id="ARBA00022989"/>
    </source>
</evidence>
<keyword evidence="3 6" id="KW-0812">Transmembrane</keyword>
<dbReference type="Proteomes" id="UP000767334">
    <property type="component" value="Unassembled WGS sequence"/>
</dbReference>
<keyword evidence="8" id="KW-1185">Reference proteome</keyword>
<evidence type="ECO:0000313" key="8">
    <source>
        <dbReference type="Proteomes" id="UP000767334"/>
    </source>
</evidence>
<dbReference type="NCBIfam" id="TIGR03718">
    <property type="entry name" value="R_switched_Alx"/>
    <property type="match status" value="1"/>
</dbReference>
<evidence type="ECO:0000256" key="1">
    <source>
        <dbReference type="ARBA" id="ARBA00004141"/>
    </source>
</evidence>
<accession>A0ABS2FJF0</accession>
<evidence type="ECO:0000256" key="2">
    <source>
        <dbReference type="ARBA" id="ARBA00007511"/>
    </source>
</evidence>
<feature type="transmembrane region" description="Helical" evidence="6">
    <location>
        <begin position="81"/>
        <end position="103"/>
    </location>
</feature>
<feature type="transmembrane region" description="Helical" evidence="6">
    <location>
        <begin position="159"/>
        <end position="179"/>
    </location>
</feature>
<dbReference type="EMBL" id="JACJLL010000142">
    <property type="protein sequence ID" value="MBM6820658.1"/>
    <property type="molecule type" value="Genomic_DNA"/>
</dbReference>
<proteinExistence type="inferred from homology"/>
<evidence type="ECO:0000313" key="7">
    <source>
        <dbReference type="EMBL" id="MBM6820658.1"/>
    </source>
</evidence>
<dbReference type="Pfam" id="PF03741">
    <property type="entry name" value="TerC"/>
    <property type="match status" value="1"/>
</dbReference>
<keyword evidence="4 6" id="KW-1133">Transmembrane helix</keyword>
<feature type="transmembrane region" description="Helical" evidence="6">
    <location>
        <begin position="234"/>
        <end position="254"/>
    </location>
</feature>
<evidence type="ECO:0000256" key="5">
    <source>
        <dbReference type="ARBA" id="ARBA00023136"/>
    </source>
</evidence>
<feature type="transmembrane region" description="Helical" evidence="6">
    <location>
        <begin position="202"/>
        <end position="222"/>
    </location>
</feature>
<evidence type="ECO:0000256" key="6">
    <source>
        <dbReference type="SAM" id="Phobius"/>
    </source>
</evidence>
<comment type="subcellular location">
    <subcellularLocation>
        <location evidence="1">Membrane</location>
        <topology evidence="1">Multi-pass membrane protein</topology>
    </subcellularLocation>
</comment>
<keyword evidence="5 6" id="KW-0472">Membrane</keyword>
<reference evidence="7 8" key="1">
    <citation type="journal article" date="2021" name="Sci. Rep.">
        <title>The distribution of antibiotic resistance genes in chicken gut microbiota commensals.</title>
        <authorList>
            <person name="Juricova H."/>
            <person name="Matiasovicova J."/>
            <person name="Kubasova T."/>
            <person name="Cejkova D."/>
            <person name="Rychlik I."/>
        </authorList>
    </citation>
    <scope>NUCLEOTIDE SEQUENCE [LARGE SCALE GENOMIC DNA]</scope>
    <source>
        <strain evidence="7 8">An435</strain>
    </source>
</reference>
<comment type="caution">
    <text evidence="7">The sequence shown here is derived from an EMBL/GenBank/DDBJ whole genome shotgun (WGS) entry which is preliminary data.</text>
</comment>
<name>A0ABS2FJF0_9CLOT</name>
<dbReference type="InterPro" id="IPR005496">
    <property type="entry name" value="Integral_membrane_TerC"/>
</dbReference>
<dbReference type="RefSeq" id="WP_195964404.1">
    <property type="nucleotide sequence ID" value="NZ_JACJLL010000142.1"/>
</dbReference>
<evidence type="ECO:0000256" key="3">
    <source>
        <dbReference type="ARBA" id="ARBA00022692"/>
    </source>
</evidence>
<feature type="transmembrane region" description="Helical" evidence="6">
    <location>
        <begin position="109"/>
        <end position="127"/>
    </location>
</feature>
<protein>
    <submittedName>
        <fullName evidence="7">TerC/Alx family metal homeostasis membrane protein</fullName>
    </submittedName>
</protein>
<sequence length="281" mass="32188">MNQFNRRRNSLRARSALRNFIMWASLAFVVNVFIYFIFGADYGLEFLGGYIIELSLSVDNLFLFLIIFTSFNIPISYQKRVLTYGIIGAVILRFVFIFLGVAIINTFNWVLYIFGFFLFCSGLKILLNKEEEADFSKSKVLNIMKHFIHVTKELHEEKFFVKINGLLYATPLLLILVLIESSDIIFALDSIPAIFSITTNPYIVYSSNIFAILGLRSMYFLLAKLNSMFSYIKYGVAFILMFTGIKLFIAFWGINISTVVSLLVIAIILLSSVLFSLIRSN</sequence>
<dbReference type="InterPro" id="IPR022369">
    <property type="entry name" value="Integral_membrane_TerC_rswitch"/>
</dbReference>